<name>A0A1M5E1X9_9FIRM</name>
<evidence type="ECO:0000313" key="1">
    <source>
        <dbReference type="EMBL" id="SHF73239.1"/>
    </source>
</evidence>
<keyword evidence="2" id="KW-1185">Reference proteome</keyword>
<gene>
    <name evidence="1" type="ORF">SAMN02745218_02972</name>
</gene>
<evidence type="ECO:0000313" key="2">
    <source>
        <dbReference type="Proteomes" id="UP000184196"/>
    </source>
</evidence>
<reference evidence="2" key="1">
    <citation type="submission" date="2016-11" db="EMBL/GenBank/DDBJ databases">
        <authorList>
            <person name="Varghese N."/>
            <person name="Submissions S."/>
        </authorList>
    </citation>
    <scope>NUCLEOTIDE SEQUENCE [LARGE SCALE GENOMIC DNA]</scope>
    <source>
        <strain evidence="2">DSM 11792</strain>
    </source>
</reference>
<dbReference type="AlphaFoldDB" id="A0A1M5E1X9"/>
<proteinExistence type="predicted"/>
<dbReference type="Proteomes" id="UP000184196">
    <property type="component" value="Unassembled WGS sequence"/>
</dbReference>
<dbReference type="EMBL" id="FQUW01000061">
    <property type="protein sequence ID" value="SHF73239.1"/>
    <property type="molecule type" value="Genomic_DNA"/>
</dbReference>
<protein>
    <submittedName>
        <fullName evidence="1">Uncharacterized protein</fullName>
    </submittedName>
</protein>
<sequence length="92" mass="10681">MPYQWVDADVAFKHRDVKVYHVYKNDFIDEGARMYHYGWSPDCSDEDADSTFDVRDLARAMKMPIPKTYEDIKKVLHAAIDAGILTQEGVRL</sequence>
<organism evidence="1 2">
    <name type="scientific">Desulfofundulus australicus DSM 11792</name>
    <dbReference type="NCBI Taxonomy" id="1121425"/>
    <lineage>
        <taxon>Bacteria</taxon>
        <taxon>Bacillati</taxon>
        <taxon>Bacillota</taxon>
        <taxon>Clostridia</taxon>
        <taxon>Eubacteriales</taxon>
        <taxon>Peptococcaceae</taxon>
        <taxon>Desulfofundulus</taxon>
    </lineage>
</organism>
<accession>A0A1M5E1X9</accession>